<dbReference type="AlphaFoldDB" id="A0A367LQ76"/>
<dbReference type="EMBL" id="LKCN02000001">
    <property type="protein sequence ID" value="RCI16392.1"/>
    <property type="molecule type" value="Genomic_DNA"/>
</dbReference>
<reference evidence="1 2" key="1">
    <citation type="journal article" date="2015" name="BMC Genomics">
        <title>Insights from the genome of Ophiocordyceps polyrhachis-furcata to pathogenicity and host specificity in insect fungi.</title>
        <authorList>
            <person name="Wichadakul D."/>
            <person name="Kobmoo N."/>
            <person name="Ingsriswang S."/>
            <person name="Tangphatsornruang S."/>
            <person name="Chantasingh D."/>
            <person name="Luangsa-ard J.J."/>
            <person name="Eurwilaichitr L."/>
        </authorList>
    </citation>
    <scope>NUCLEOTIDE SEQUENCE [LARGE SCALE GENOMIC DNA]</scope>
    <source>
        <strain evidence="1 2">BCC 54312</strain>
    </source>
</reference>
<dbReference type="Proteomes" id="UP000253664">
    <property type="component" value="Unassembled WGS sequence"/>
</dbReference>
<proteinExistence type="predicted"/>
<keyword evidence="2" id="KW-1185">Reference proteome</keyword>
<accession>A0A367LQ76</accession>
<name>A0A367LQ76_9HYPO</name>
<sequence>MGPGTRRDIKKTPETGRRLALSARGWPCLGFSFLPPWASRERGWVWSCTGAEEVQLAGESIIRAELVLCATNCYPSIHSSSFVILSSPFRPRTVSVD</sequence>
<comment type="caution">
    <text evidence="1">The sequence shown here is derived from an EMBL/GenBank/DDBJ whole genome shotgun (WGS) entry which is preliminary data.</text>
</comment>
<gene>
    <name evidence="1" type="ORF">L249_2601</name>
</gene>
<evidence type="ECO:0000313" key="1">
    <source>
        <dbReference type="EMBL" id="RCI16392.1"/>
    </source>
</evidence>
<protein>
    <submittedName>
        <fullName evidence="1">Uncharacterized protein</fullName>
    </submittedName>
</protein>
<evidence type="ECO:0000313" key="2">
    <source>
        <dbReference type="Proteomes" id="UP000253664"/>
    </source>
</evidence>
<organism evidence="1 2">
    <name type="scientific">Ophiocordyceps polyrhachis-furcata BCC 54312</name>
    <dbReference type="NCBI Taxonomy" id="1330021"/>
    <lineage>
        <taxon>Eukaryota</taxon>
        <taxon>Fungi</taxon>
        <taxon>Dikarya</taxon>
        <taxon>Ascomycota</taxon>
        <taxon>Pezizomycotina</taxon>
        <taxon>Sordariomycetes</taxon>
        <taxon>Hypocreomycetidae</taxon>
        <taxon>Hypocreales</taxon>
        <taxon>Ophiocordycipitaceae</taxon>
        <taxon>Ophiocordyceps</taxon>
    </lineage>
</organism>